<proteinExistence type="predicted"/>
<feature type="region of interest" description="Disordered" evidence="3">
    <location>
        <begin position="1"/>
        <end position="23"/>
    </location>
</feature>
<keyword evidence="6" id="KW-1185">Reference proteome</keyword>
<dbReference type="GO" id="GO:0004527">
    <property type="term" value="F:exonuclease activity"/>
    <property type="evidence" value="ECO:0007669"/>
    <property type="project" value="InterPro"/>
</dbReference>
<dbReference type="Pfam" id="PF00929">
    <property type="entry name" value="RNase_T"/>
    <property type="match status" value="1"/>
</dbReference>
<dbReference type="InterPro" id="IPR012337">
    <property type="entry name" value="RNaseH-like_sf"/>
</dbReference>
<dbReference type="Proteomes" id="UP000708148">
    <property type="component" value="Unassembled WGS sequence"/>
</dbReference>
<dbReference type="InterPro" id="IPR013520">
    <property type="entry name" value="Ribonucl_H"/>
</dbReference>
<dbReference type="InterPro" id="IPR036397">
    <property type="entry name" value="RNaseH_sf"/>
</dbReference>
<dbReference type="InterPro" id="IPR047021">
    <property type="entry name" value="REXO1/3/4-like"/>
</dbReference>
<organism evidence="5 6">
    <name type="scientific">Ostreobium quekettii</name>
    <dbReference type="NCBI Taxonomy" id="121088"/>
    <lineage>
        <taxon>Eukaryota</taxon>
        <taxon>Viridiplantae</taxon>
        <taxon>Chlorophyta</taxon>
        <taxon>core chlorophytes</taxon>
        <taxon>Ulvophyceae</taxon>
        <taxon>TCBD clade</taxon>
        <taxon>Bryopsidales</taxon>
        <taxon>Ostreobineae</taxon>
        <taxon>Ostreobiaceae</taxon>
        <taxon>Ostreobium</taxon>
    </lineage>
</organism>
<evidence type="ECO:0000259" key="4">
    <source>
        <dbReference type="SMART" id="SM00479"/>
    </source>
</evidence>
<sequence>MPPQHQAYQGRGRPSHAPGNRHQQQMAQYIGSGGGTYHPPGGQAKYFSIDVECVATGTDHNARSVGQISLVDEFERVLLNIYVKPDAPVESYLSPLTGLSSDVLDRHGVPLPVALQCLRSYLPPYAVLVGQSIGKDVGWLSLREGSDFESMIDLAGLFRIWNSTYNSVSIFSLDHLAKVLLGYGNGGGPHNAVGDALKSMQLFNYYRQVHNAPGVWKSVEAALLAAPVDESFAKKYPCFEGVCMGNRKKCTCGAPFFG</sequence>
<keyword evidence="2" id="KW-0378">Hydrolase</keyword>
<dbReference type="AlphaFoldDB" id="A0A8S1IZE1"/>
<dbReference type="SUPFAM" id="SSF53098">
    <property type="entry name" value="Ribonuclease H-like"/>
    <property type="match status" value="1"/>
</dbReference>
<evidence type="ECO:0000313" key="5">
    <source>
        <dbReference type="EMBL" id="CAD7699164.1"/>
    </source>
</evidence>
<name>A0A8S1IZE1_9CHLO</name>
<keyword evidence="1" id="KW-0540">Nuclease</keyword>
<feature type="domain" description="Exonuclease" evidence="4">
    <location>
        <begin position="45"/>
        <end position="212"/>
    </location>
</feature>
<dbReference type="EMBL" id="CAJHUC010000962">
    <property type="protein sequence ID" value="CAD7699164.1"/>
    <property type="molecule type" value="Genomic_DNA"/>
</dbReference>
<reference evidence="5" key="1">
    <citation type="submission" date="2020-12" db="EMBL/GenBank/DDBJ databases">
        <authorList>
            <person name="Iha C."/>
        </authorList>
    </citation>
    <scope>NUCLEOTIDE SEQUENCE</scope>
</reference>
<gene>
    <name evidence="5" type="ORF">OSTQU699_LOCUS4523</name>
</gene>
<dbReference type="PANTHER" id="PTHR12801:SF159">
    <property type="entry name" value="C3H1-TYPE DOMAIN-CONTAINING PROTEIN"/>
    <property type="match status" value="1"/>
</dbReference>
<dbReference type="SMART" id="SM00479">
    <property type="entry name" value="EXOIII"/>
    <property type="match status" value="1"/>
</dbReference>
<accession>A0A8S1IZE1</accession>
<dbReference type="OrthoDB" id="16516at2759"/>
<evidence type="ECO:0000256" key="3">
    <source>
        <dbReference type="SAM" id="MobiDB-lite"/>
    </source>
</evidence>
<dbReference type="PANTHER" id="PTHR12801">
    <property type="entry name" value="RNA EXONUCLEASE REXO1 / RECO3 FAMILY MEMBER-RELATED"/>
    <property type="match status" value="1"/>
</dbReference>
<dbReference type="GO" id="GO:0003676">
    <property type="term" value="F:nucleic acid binding"/>
    <property type="evidence" value="ECO:0007669"/>
    <property type="project" value="InterPro"/>
</dbReference>
<dbReference type="GO" id="GO:0005634">
    <property type="term" value="C:nucleus"/>
    <property type="evidence" value="ECO:0007669"/>
    <property type="project" value="TreeGrafter"/>
</dbReference>
<evidence type="ECO:0000256" key="2">
    <source>
        <dbReference type="ARBA" id="ARBA00022801"/>
    </source>
</evidence>
<protein>
    <recommendedName>
        <fullName evidence="4">Exonuclease domain-containing protein</fullName>
    </recommendedName>
</protein>
<evidence type="ECO:0000313" key="6">
    <source>
        <dbReference type="Proteomes" id="UP000708148"/>
    </source>
</evidence>
<comment type="caution">
    <text evidence="5">The sequence shown here is derived from an EMBL/GenBank/DDBJ whole genome shotgun (WGS) entry which is preliminary data.</text>
</comment>
<dbReference type="Gene3D" id="3.30.420.10">
    <property type="entry name" value="Ribonuclease H-like superfamily/Ribonuclease H"/>
    <property type="match status" value="1"/>
</dbReference>
<evidence type="ECO:0000256" key="1">
    <source>
        <dbReference type="ARBA" id="ARBA00022722"/>
    </source>
</evidence>